<dbReference type="AlphaFoldDB" id="A0A409WN40"/>
<evidence type="ECO:0000256" key="1">
    <source>
        <dbReference type="SAM" id="MobiDB-lite"/>
    </source>
</evidence>
<accession>A0A409WN40</accession>
<dbReference type="Proteomes" id="UP000284706">
    <property type="component" value="Unassembled WGS sequence"/>
</dbReference>
<protein>
    <submittedName>
        <fullName evidence="2">Uncharacterized protein</fullName>
    </submittedName>
</protein>
<dbReference type="InParanoid" id="A0A409WN40"/>
<feature type="compositionally biased region" description="Polar residues" evidence="1">
    <location>
        <begin position="17"/>
        <end position="26"/>
    </location>
</feature>
<feature type="region of interest" description="Disordered" evidence="1">
    <location>
        <begin position="1"/>
        <end position="33"/>
    </location>
</feature>
<keyword evidence="3" id="KW-1185">Reference proteome</keyword>
<reference evidence="2 3" key="1">
    <citation type="journal article" date="2018" name="Evol. Lett.">
        <title>Horizontal gene cluster transfer increased hallucinogenic mushroom diversity.</title>
        <authorList>
            <person name="Reynolds H.T."/>
            <person name="Vijayakumar V."/>
            <person name="Gluck-Thaler E."/>
            <person name="Korotkin H.B."/>
            <person name="Matheny P.B."/>
            <person name="Slot J.C."/>
        </authorList>
    </citation>
    <scope>NUCLEOTIDE SEQUENCE [LARGE SCALE GENOMIC DNA]</scope>
    <source>
        <strain evidence="2 3">SRW20</strain>
    </source>
</reference>
<proteinExistence type="predicted"/>
<evidence type="ECO:0000313" key="2">
    <source>
        <dbReference type="EMBL" id="PPQ79910.1"/>
    </source>
</evidence>
<organism evidence="2 3">
    <name type="scientific">Gymnopilus dilepis</name>
    <dbReference type="NCBI Taxonomy" id="231916"/>
    <lineage>
        <taxon>Eukaryota</taxon>
        <taxon>Fungi</taxon>
        <taxon>Dikarya</taxon>
        <taxon>Basidiomycota</taxon>
        <taxon>Agaricomycotina</taxon>
        <taxon>Agaricomycetes</taxon>
        <taxon>Agaricomycetidae</taxon>
        <taxon>Agaricales</taxon>
        <taxon>Agaricineae</taxon>
        <taxon>Hymenogastraceae</taxon>
        <taxon>Gymnopilus</taxon>
    </lineage>
</organism>
<dbReference type="EMBL" id="NHYE01004982">
    <property type="protein sequence ID" value="PPQ79910.1"/>
    <property type="molecule type" value="Genomic_DNA"/>
</dbReference>
<gene>
    <name evidence="2" type="ORF">CVT26_004188</name>
</gene>
<evidence type="ECO:0000313" key="3">
    <source>
        <dbReference type="Proteomes" id="UP000284706"/>
    </source>
</evidence>
<sequence>MMGLSLNGRARSLYGPTLSSQNTPKSNPIHLKS</sequence>
<comment type="caution">
    <text evidence="2">The sequence shown here is derived from an EMBL/GenBank/DDBJ whole genome shotgun (WGS) entry which is preliminary data.</text>
</comment>
<name>A0A409WN40_9AGAR</name>